<dbReference type="InterPro" id="IPR050738">
    <property type="entry name" value="Sulfatase"/>
</dbReference>
<evidence type="ECO:0000256" key="3">
    <source>
        <dbReference type="ARBA" id="ARBA00022801"/>
    </source>
</evidence>
<dbReference type="PANTHER" id="PTHR42693">
    <property type="entry name" value="ARYLSULFATASE FAMILY MEMBER"/>
    <property type="match status" value="1"/>
</dbReference>
<keyword evidence="6" id="KW-0732">Signal</keyword>
<accession>A0A6C2UHA7</accession>
<keyword evidence="2" id="KW-0479">Metal-binding</keyword>
<keyword evidence="9" id="KW-1185">Reference proteome</keyword>
<evidence type="ECO:0000313" key="9">
    <source>
        <dbReference type="Proteomes" id="UP000346198"/>
    </source>
</evidence>
<name>A0A6C2UHA7_9BACT</name>
<reference evidence="8 9" key="1">
    <citation type="submission" date="2019-04" db="EMBL/GenBank/DDBJ databases">
        <authorList>
            <person name="Van Vliet M D."/>
        </authorList>
    </citation>
    <scope>NUCLEOTIDE SEQUENCE [LARGE SCALE GENOMIC DNA]</scope>
    <source>
        <strain evidence="8 9">F21</strain>
    </source>
</reference>
<proteinExistence type="inferred from homology"/>
<dbReference type="GO" id="GO:0004065">
    <property type="term" value="F:arylsulfatase activity"/>
    <property type="evidence" value="ECO:0007669"/>
    <property type="project" value="TreeGrafter"/>
</dbReference>
<dbReference type="InterPro" id="IPR024607">
    <property type="entry name" value="Sulfatase_CS"/>
</dbReference>
<dbReference type="Gene3D" id="3.40.720.10">
    <property type="entry name" value="Alkaline Phosphatase, subunit A"/>
    <property type="match status" value="1"/>
</dbReference>
<evidence type="ECO:0000256" key="4">
    <source>
        <dbReference type="ARBA" id="ARBA00022837"/>
    </source>
</evidence>
<dbReference type="AlphaFoldDB" id="A0A6C2UHA7"/>
<dbReference type="Proteomes" id="UP000346198">
    <property type="component" value="Unassembled WGS sequence"/>
</dbReference>
<evidence type="ECO:0000259" key="7">
    <source>
        <dbReference type="Pfam" id="PF00884"/>
    </source>
</evidence>
<evidence type="ECO:0000313" key="8">
    <source>
        <dbReference type="EMBL" id="VGO18734.1"/>
    </source>
</evidence>
<dbReference type="InterPro" id="IPR000917">
    <property type="entry name" value="Sulfatase_N"/>
</dbReference>
<comment type="similarity">
    <text evidence="1">Belongs to the sulfatase family.</text>
</comment>
<sequence>MKKLLIMTVILLVQVSSFAKAPEKPNMIFILMDDMGYGDLGCFGSEKNRTPVMDKMAEEGTRFTSFYTHPVCGPSRTAIMTGTYTMRVAEAKNKKGHHPAVHSQEVMIPRVLKPAGYVSACIGKWDLNGNNRRGFTKGLTPDIFGFDYYYGRPGGCKGELFENGKKIQQIPLAELTQRYTDHALQFIEENKDKPFFLYLAHAMPHEPLDATAQFKGKSANGIYGDVIEELDWNIGRVFDKVKELGLDEKTIVIIASDNGPWPLWTGPEESGEAGPLRGYKCETWEGGVRTPFIARAPGTVPTGKVVDGMIRELDMLPTFAAFAGAQVPTDRTIDGKNLKPLMTGEVSETPVKERYFYYDTHLQAVRSGKWKLILQRSKDAPWLQDKGLAKNYRGRDLDAIPSPQLYDLEEDIGETTDVAEQHPEVVDRLLKVAQKARADIGDYNQIGNNARFFDEGPKRPDMNQTQNMPSKGKRKRTRKKDEQ</sequence>
<feature type="domain" description="Sulfatase N-terminal" evidence="7">
    <location>
        <begin position="25"/>
        <end position="324"/>
    </location>
</feature>
<evidence type="ECO:0000256" key="6">
    <source>
        <dbReference type="SAM" id="SignalP"/>
    </source>
</evidence>
<feature type="compositionally biased region" description="Basic residues" evidence="5">
    <location>
        <begin position="471"/>
        <end position="483"/>
    </location>
</feature>
<dbReference type="Pfam" id="PF14707">
    <property type="entry name" value="Sulfatase_C"/>
    <property type="match status" value="1"/>
</dbReference>
<feature type="chain" id="PRO_5028850041" evidence="6">
    <location>
        <begin position="22"/>
        <end position="483"/>
    </location>
</feature>
<evidence type="ECO:0000256" key="1">
    <source>
        <dbReference type="ARBA" id="ARBA00008779"/>
    </source>
</evidence>
<dbReference type="PANTHER" id="PTHR42693:SF53">
    <property type="entry name" value="ENDO-4-O-SULFATASE"/>
    <property type="match status" value="1"/>
</dbReference>
<dbReference type="EMBL" id="CAAHFH010000001">
    <property type="protein sequence ID" value="VGO18734.1"/>
    <property type="molecule type" value="Genomic_DNA"/>
</dbReference>
<feature type="signal peptide" evidence="6">
    <location>
        <begin position="1"/>
        <end position="21"/>
    </location>
</feature>
<evidence type="ECO:0000256" key="5">
    <source>
        <dbReference type="SAM" id="MobiDB-lite"/>
    </source>
</evidence>
<feature type="compositionally biased region" description="Basic and acidic residues" evidence="5">
    <location>
        <begin position="452"/>
        <end position="461"/>
    </location>
</feature>
<dbReference type="Pfam" id="PF00884">
    <property type="entry name" value="Sulfatase"/>
    <property type="match status" value="1"/>
</dbReference>
<gene>
    <name evidence="8" type="primary">atsA_83</name>
    <name evidence="8" type="ORF">SCARR_00787</name>
</gene>
<dbReference type="RefSeq" id="WP_136060190.1">
    <property type="nucleotide sequence ID" value="NZ_CAAHFH010000001.1"/>
</dbReference>
<feature type="region of interest" description="Disordered" evidence="5">
    <location>
        <begin position="447"/>
        <end position="483"/>
    </location>
</feature>
<dbReference type="PROSITE" id="PS00523">
    <property type="entry name" value="SULFATASE_1"/>
    <property type="match status" value="1"/>
</dbReference>
<evidence type="ECO:0000256" key="2">
    <source>
        <dbReference type="ARBA" id="ARBA00022723"/>
    </source>
</evidence>
<organism evidence="8 9">
    <name type="scientific">Pontiella sulfatireligans</name>
    <dbReference type="NCBI Taxonomy" id="2750658"/>
    <lineage>
        <taxon>Bacteria</taxon>
        <taxon>Pseudomonadati</taxon>
        <taxon>Kiritimatiellota</taxon>
        <taxon>Kiritimatiellia</taxon>
        <taxon>Kiritimatiellales</taxon>
        <taxon>Pontiellaceae</taxon>
        <taxon>Pontiella</taxon>
    </lineage>
</organism>
<keyword evidence="3" id="KW-0378">Hydrolase</keyword>
<dbReference type="Gene3D" id="3.30.1120.10">
    <property type="match status" value="1"/>
</dbReference>
<keyword evidence="4" id="KW-0106">Calcium</keyword>
<dbReference type="GO" id="GO:0046872">
    <property type="term" value="F:metal ion binding"/>
    <property type="evidence" value="ECO:0007669"/>
    <property type="project" value="UniProtKB-KW"/>
</dbReference>
<dbReference type="InterPro" id="IPR017850">
    <property type="entry name" value="Alkaline_phosphatase_core_sf"/>
</dbReference>
<dbReference type="SUPFAM" id="SSF53649">
    <property type="entry name" value="Alkaline phosphatase-like"/>
    <property type="match status" value="1"/>
</dbReference>
<protein>
    <submittedName>
        <fullName evidence="8">Arylsulfatase</fullName>
    </submittedName>
</protein>
<dbReference type="CDD" id="cd16026">
    <property type="entry name" value="GALNS_like"/>
    <property type="match status" value="1"/>
</dbReference>